<protein>
    <submittedName>
        <fullName evidence="2">Uncharacterized protein</fullName>
    </submittedName>
</protein>
<keyword evidence="1" id="KW-1133">Transmembrane helix</keyword>
<sequence>MKVSHIIIVLIIFAWPLNYLYQRQLGAISFLLLAIFFLVISIKEMKKLKEEDKNEPPNEKIK</sequence>
<dbReference type="eggNOG" id="ENOG5030DGF">
    <property type="taxonomic scope" value="Bacteria"/>
</dbReference>
<proteinExistence type="predicted"/>
<dbReference type="Proteomes" id="UP000006316">
    <property type="component" value="Unassembled WGS sequence"/>
</dbReference>
<gene>
    <name evidence="2" type="ORF">BABA_22298</name>
</gene>
<dbReference type="EMBL" id="AJLS01000139">
    <property type="protein sequence ID" value="EKN64880.1"/>
    <property type="molecule type" value="Genomic_DNA"/>
</dbReference>
<feature type="transmembrane region" description="Helical" evidence="1">
    <location>
        <begin position="24"/>
        <end position="42"/>
    </location>
</feature>
<dbReference type="RefSeq" id="WP_007087451.1">
    <property type="nucleotide sequence ID" value="NZ_AJLS01000139.1"/>
</dbReference>
<name>K6C139_9BACI</name>
<keyword evidence="1" id="KW-0472">Membrane</keyword>
<keyword evidence="3" id="KW-1185">Reference proteome</keyword>
<evidence type="ECO:0000256" key="1">
    <source>
        <dbReference type="SAM" id="Phobius"/>
    </source>
</evidence>
<evidence type="ECO:0000313" key="2">
    <source>
        <dbReference type="EMBL" id="EKN64880.1"/>
    </source>
</evidence>
<organism evidence="2 3">
    <name type="scientific">Neobacillus bataviensis LMG 21833</name>
    <dbReference type="NCBI Taxonomy" id="1117379"/>
    <lineage>
        <taxon>Bacteria</taxon>
        <taxon>Bacillati</taxon>
        <taxon>Bacillota</taxon>
        <taxon>Bacilli</taxon>
        <taxon>Bacillales</taxon>
        <taxon>Bacillaceae</taxon>
        <taxon>Neobacillus</taxon>
    </lineage>
</organism>
<evidence type="ECO:0000313" key="3">
    <source>
        <dbReference type="Proteomes" id="UP000006316"/>
    </source>
</evidence>
<reference evidence="2 3" key="1">
    <citation type="journal article" date="2012" name="Front. Microbiol.">
        <title>Redundancy and modularity in membrane-associated dissimilatory nitrate reduction in Bacillus.</title>
        <authorList>
            <person name="Heylen K."/>
            <person name="Keltjens J."/>
        </authorList>
    </citation>
    <scope>NUCLEOTIDE SEQUENCE [LARGE SCALE GENOMIC DNA]</scope>
    <source>
        <strain evidence="3">LMG 21833T</strain>
    </source>
</reference>
<dbReference type="STRING" id="1117379.BABA_22298"/>
<comment type="caution">
    <text evidence="2">The sequence shown here is derived from an EMBL/GenBank/DDBJ whole genome shotgun (WGS) entry which is preliminary data.</text>
</comment>
<accession>K6C139</accession>
<dbReference type="AlphaFoldDB" id="K6C139"/>
<keyword evidence="1" id="KW-0812">Transmembrane</keyword>
<dbReference type="PATRIC" id="fig|1117379.3.peg.4625"/>